<keyword evidence="2" id="KW-0813">Transport</keyword>
<feature type="transmembrane region" description="Helical" evidence="6">
    <location>
        <begin position="124"/>
        <end position="148"/>
    </location>
</feature>
<keyword evidence="5 6" id="KW-0472">Membrane</keyword>
<evidence type="ECO:0000256" key="1">
    <source>
        <dbReference type="ARBA" id="ARBA00004141"/>
    </source>
</evidence>
<evidence type="ECO:0000313" key="8">
    <source>
        <dbReference type="Proteomes" id="UP000799750"/>
    </source>
</evidence>
<evidence type="ECO:0000256" key="3">
    <source>
        <dbReference type="ARBA" id="ARBA00022692"/>
    </source>
</evidence>
<proteinExistence type="predicted"/>
<sequence length="525" mass="57819">MEQEKEIAKAPSLDYETGKSDFLDEDAMKLAEMGYTQDMKRNFSVWSVLGVGFSLTNSWFGISAAMITGINSGGPLLIIYGIILIALISTCVGISLSELASALPNAGGQYFWANELAPKRYANFASYLTGWFAWTGSIFTSASVALAMGSALVGCWQLGHPDFVIKPWHVFVAYQITNIFCFFFNCYGKTLPKVATFTLWTSLVSFFVLLVAVPASAPTHQHAKFVFATFINNTGWSQNGIAFIVGLVNTNWAFACLDCATHMAEEVHKPERMIPIAIMGTVAIGFVTSWFFSISMFFSIVGDFSEIAGTSTLVPILELFYRAFSENTAGAIFAEVLIILTGYGCLIASHTWQSRLCWSFARDRGLPGHQWLSQVHPTLGVPVYAHFVSCAWVAAVGCLYLGSYTAFNSMVTACIVLLYVSYAIPVVCLLIKGRNNIEHGPFWLGPIGLFSNIVLLCWTAFTIIMYSFPYAKPVLASNMNYVSAVYGVVITLMTIDWVVRGRKSYRGQESRHAEVEDVVRRESVG</sequence>
<evidence type="ECO:0000256" key="6">
    <source>
        <dbReference type="SAM" id="Phobius"/>
    </source>
</evidence>
<dbReference type="GO" id="GO:0016020">
    <property type="term" value="C:membrane"/>
    <property type="evidence" value="ECO:0007669"/>
    <property type="project" value="UniProtKB-SubCell"/>
</dbReference>
<gene>
    <name evidence="7" type="ORF">BU16DRAFT_454244</name>
</gene>
<feature type="transmembrane region" description="Helical" evidence="6">
    <location>
        <begin position="480"/>
        <end position="499"/>
    </location>
</feature>
<evidence type="ECO:0000256" key="2">
    <source>
        <dbReference type="ARBA" id="ARBA00022448"/>
    </source>
</evidence>
<protein>
    <submittedName>
        <fullName evidence="7">Amino acid transporter</fullName>
    </submittedName>
</protein>
<dbReference type="OrthoDB" id="2417308at2759"/>
<comment type="subcellular location">
    <subcellularLocation>
        <location evidence="1">Membrane</location>
        <topology evidence="1">Multi-pass membrane protein</topology>
    </subcellularLocation>
</comment>
<feature type="transmembrane region" description="Helical" evidence="6">
    <location>
        <begin position="443"/>
        <end position="468"/>
    </location>
</feature>
<dbReference type="InterPro" id="IPR002293">
    <property type="entry name" value="AA/rel_permease1"/>
</dbReference>
<feature type="transmembrane region" description="Helical" evidence="6">
    <location>
        <begin position="383"/>
        <end position="404"/>
    </location>
</feature>
<evidence type="ECO:0000256" key="5">
    <source>
        <dbReference type="ARBA" id="ARBA00023136"/>
    </source>
</evidence>
<feature type="transmembrane region" description="Helical" evidence="6">
    <location>
        <begin position="194"/>
        <end position="216"/>
    </location>
</feature>
<feature type="transmembrane region" description="Helical" evidence="6">
    <location>
        <begin position="410"/>
        <end position="431"/>
    </location>
</feature>
<keyword evidence="8" id="KW-1185">Reference proteome</keyword>
<dbReference type="PIRSF" id="PIRSF006060">
    <property type="entry name" value="AA_transporter"/>
    <property type="match status" value="1"/>
</dbReference>
<feature type="transmembrane region" description="Helical" evidence="6">
    <location>
        <begin position="168"/>
        <end position="187"/>
    </location>
</feature>
<evidence type="ECO:0000313" key="7">
    <source>
        <dbReference type="EMBL" id="KAF2499523.1"/>
    </source>
</evidence>
<accession>A0A6A6R710</accession>
<keyword evidence="4 6" id="KW-1133">Transmembrane helix</keyword>
<dbReference type="PANTHER" id="PTHR45649">
    <property type="entry name" value="AMINO-ACID PERMEASE BAT1"/>
    <property type="match status" value="1"/>
</dbReference>
<reference evidence="7" key="1">
    <citation type="journal article" date="2020" name="Stud. Mycol.">
        <title>101 Dothideomycetes genomes: a test case for predicting lifestyles and emergence of pathogens.</title>
        <authorList>
            <person name="Haridas S."/>
            <person name="Albert R."/>
            <person name="Binder M."/>
            <person name="Bloem J."/>
            <person name="Labutti K."/>
            <person name="Salamov A."/>
            <person name="Andreopoulos B."/>
            <person name="Baker S."/>
            <person name="Barry K."/>
            <person name="Bills G."/>
            <person name="Bluhm B."/>
            <person name="Cannon C."/>
            <person name="Castanera R."/>
            <person name="Culley D."/>
            <person name="Daum C."/>
            <person name="Ezra D."/>
            <person name="Gonzalez J."/>
            <person name="Henrissat B."/>
            <person name="Kuo A."/>
            <person name="Liang C."/>
            <person name="Lipzen A."/>
            <person name="Lutzoni F."/>
            <person name="Magnuson J."/>
            <person name="Mondo S."/>
            <person name="Nolan M."/>
            <person name="Ohm R."/>
            <person name="Pangilinan J."/>
            <person name="Park H.-J."/>
            <person name="Ramirez L."/>
            <person name="Alfaro M."/>
            <person name="Sun H."/>
            <person name="Tritt A."/>
            <person name="Yoshinaga Y."/>
            <person name="Zwiers L.-H."/>
            <person name="Turgeon B."/>
            <person name="Goodwin S."/>
            <person name="Spatafora J."/>
            <person name="Crous P."/>
            <person name="Grigoriev I."/>
        </authorList>
    </citation>
    <scope>NUCLEOTIDE SEQUENCE</scope>
    <source>
        <strain evidence="7">CBS 269.34</strain>
    </source>
</reference>
<dbReference type="FunFam" id="1.20.1740.10:FF:000046">
    <property type="entry name" value="Amino-acid permease, putative"/>
    <property type="match status" value="1"/>
</dbReference>
<name>A0A6A6R710_9PEZI</name>
<feature type="transmembrane region" description="Helical" evidence="6">
    <location>
        <begin position="43"/>
        <end position="70"/>
    </location>
</feature>
<feature type="transmembrane region" description="Helical" evidence="6">
    <location>
        <begin position="276"/>
        <end position="301"/>
    </location>
</feature>
<dbReference type="EMBL" id="MU004184">
    <property type="protein sequence ID" value="KAF2499523.1"/>
    <property type="molecule type" value="Genomic_DNA"/>
</dbReference>
<feature type="transmembrane region" description="Helical" evidence="6">
    <location>
        <begin position="329"/>
        <end position="352"/>
    </location>
</feature>
<dbReference type="Proteomes" id="UP000799750">
    <property type="component" value="Unassembled WGS sequence"/>
</dbReference>
<dbReference type="Gene3D" id="1.20.1740.10">
    <property type="entry name" value="Amino acid/polyamine transporter I"/>
    <property type="match status" value="1"/>
</dbReference>
<dbReference type="AlphaFoldDB" id="A0A6A6R710"/>
<organism evidence="7 8">
    <name type="scientific">Lophium mytilinum</name>
    <dbReference type="NCBI Taxonomy" id="390894"/>
    <lineage>
        <taxon>Eukaryota</taxon>
        <taxon>Fungi</taxon>
        <taxon>Dikarya</taxon>
        <taxon>Ascomycota</taxon>
        <taxon>Pezizomycotina</taxon>
        <taxon>Dothideomycetes</taxon>
        <taxon>Pleosporomycetidae</taxon>
        <taxon>Mytilinidiales</taxon>
        <taxon>Mytilinidiaceae</taxon>
        <taxon>Lophium</taxon>
    </lineage>
</organism>
<dbReference type="GO" id="GO:0015101">
    <property type="term" value="F:organic cation transmembrane transporter activity"/>
    <property type="evidence" value="ECO:0007669"/>
    <property type="project" value="UniProtKB-ARBA"/>
</dbReference>
<evidence type="ECO:0000256" key="4">
    <source>
        <dbReference type="ARBA" id="ARBA00022989"/>
    </source>
</evidence>
<dbReference type="Pfam" id="PF13520">
    <property type="entry name" value="AA_permease_2"/>
    <property type="match status" value="1"/>
</dbReference>
<feature type="transmembrane region" description="Helical" evidence="6">
    <location>
        <begin position="236"/>
        <end position="255"/>
    </location>
</feature>
<feature type="transmembrane region" description="Helical" evidence="6">
    <location>
        <begin position="76"/>
        <end position="103"/>
    </location>
</feature>
<dbReference type="PANTHER" id="PTHR45649:SF7">
    <property type="entry name" value="CHOLINE TRANSPORT PROTEIN"/>
    <property type="match status" value="1"/>
</dbReference>
<keyword evidence="3 6" id="KW-0812">Transmembrane</keyword>